<dbReference type="EMBL" id="VFQC01000001">
    <property type="protein sequence ID" value="TQN30481.1"/>
    <property type="molecule type" value="Genomic_DNA"/>
</dbReference>
<keyword evidence="1" id="KW-0472">Membrane</keyword>
<proteinExistence type="predicted"/>
<gene>
    <name evidence="3" type="ORF">FHX37_0360</name>
</gene>
<name>A0A543NF86_9ACTN</name>
<feature type="domain" description="SPW repeat-containing integral membrane" evidence="2">
    <location>
        <begin position="5"/>
        <end position="98"/>
    </location>
</feature>
<evidence type="ECO:0000256" key="1">
    <source>
        <dbReference type="SAM" id="Phobius"/>
    </source>
</evidence>
<organism evidence="3 4">
    <name type="scientific">Haloactinospora alba</name>
    <dbReference type="NCBI Taxonomy" id="405555"/>
    <lineage>
        <taxon>Bacteria</taxon>
        <taxon>Bacillati</taxon>
        <taxon>Actinomycetota</taxon>
        <taxon>Actinomycetes</taxon>
        <taxon>Streptosporangiales</taxon>
        <taxon>Nocardiopsidaceae</taxon>
        <taxon>Haloactinospora</taxon>
    </lineage>
</organism>
<feature type="transmembrane region" description="Helical" evidence="1">
    <location>
        <begin position="87"/>
        <end position="107"/>
    </location>
</feature>
<feature type="transmembrane region" description="Helical" evidence="1">
    <location>
        <begin position="30"/>
        <end position="47"/>
    </location>
</feature>
<keyword evidence="4" id="KW-1185">Reference proteome</keyword>
<dbReference type="RefSeq" id="WP_141921729.1">
    <property type="nucleotide sequence ID" value="NZ_VFQC01000001.1"/>
</dbReference>
<comment type="caution">
    <text evidence="3">The sequence shown here is derived from an EMBL/GenBank/DDBJ whole genome shotgun (WGS) entry which is preliminary data.</text>
</comment>
<dbReference type="Proteomes" id="UP000317422">
    <property type="component" value="Unassembled WGS sequence"/>
</dbReference>
<dbReference type="OrthoDB" id="32521at2"/>
<evidence type="ECO:0000259" key="2">
    <source>
        <dbReference type="Pfam" id="PF03779"/>
    </source>
</evidence>
<keyword evidence="1" id="KW-0812">Transmembrane</keyword>
<dbReference type="Pfam" id="PF03779">
    <property type="entry name" value="SPW"/>
    <property type="match status" value="1"/>
</dbReference>
<accession>A0A543NF86</accession>
<sequence>MRGHWQDWVAVAAGTAAVVSWSWHGMVGPAMAALFVLGVLTVFSGFLSVTHSGVFATEAAMVGLGVLMFLIPWLLDFTANPAAAWTSWVLGAAIALAGVARAVAAGIPTPHRAVPH</sequence>
<feature type="transmembrane region" description="Helical" evidence="1">
    <location>
        <begin position="54"/>
        <end position="75"/>
    </location>
</feature>
<evidence type="ECO:0000313" key="3">
    <source>
        <dbReference type="EMBL" id="TQN30481.1"/>
    </source>
</evidence>
<dbReference type="AlphaFoldDB" id="A0A543NF86"/>
<keyword evidence="1" id="KW-1133">Transmembrane helix</keyword>
<dbReference type="InterPro" id="IPR005530">
    <property type="entry name" value="SPW"/>
</dbReference>
<reference evidence="3 4" key="1">
    <citation type="submission" date="2019-06" db="EMBL/GenBank/DDBJ databases">
        <title>Sequencing the genomes of 1000 actinobacteria strains.</title>
        <authorList>
            <person name="Klenk H.-P."/>
        </authorList>
    </citation>
    <scope>NUCLEOTIDE SEQUENCE [LARGE SCALE GENOMIC DNA]</scope>
    <source>
        <strain evidence="3 4">DSM 45015</strain>
    </source>
</reference>
<protein>
    <submittedName>
        <fullName evidence="3">SPW repeat-containing protein</fullName>
    </submittedName>
</protein>
<evidence type="ECO:0000313" key="4">
    <source>
        <dbReference type="Proteomes" id="UP000317422"/>
    </source>
</evidence>